<name>A0A226BX58_9FIRM</name>
<keyword evidence="3" id="KW-1185">Reference proteome</keyword>
<dbReference type="PROSITE" id="PS51257">
    <property type="entry name" value="PROKAR_LIPOPROTEIN"/>
    <property type="match status" value="1"/>
</dbReference>
<feature type="coiled-coil region" evidence="1">
    <location>
        <begin position="29"/>
        <end position="70"/>
    </location>
</feature>
<reference evidence="2 3" key="1">
    <citation type="submission" date="2017-06" db="EMBL/GenBank/DDBJ databases">
        <title>Draft Genome Sequence of Natranaerobius trueperi halophilic, alkalithermophilic bacteria from soda lakes.</title>
        <authorList>
            <person name="Zhao B."/>
        </authorList>
    </citation>
    <scope>NUCLEOTIDE SEQUENCE [LARGE SCALE GENOMIC DNA]</scope>
    <source>
        <strain evidence="2 3">DSM 18760</strain>
    </source>
</reference>
<dbReference type="RefSeq" id="WP_089024573.1">
    <property type="nucleotide sequence ID" value="NZ_NIQC01000047.1"/>
</dbReference>
<evidence type="ECO:0000256" key="1">
    <source>
        <dbReference type="SAM" id="Coils"/>
    </source>
</evidence>
<evidence type="ECO:0000313" key="3">
    <source>
        <dbReference type="Proteomes" id="UP000214588"/>
    </source>
</evidence>
<sequence>MFNLKIKNLFYLLVVALLISVAGCNSSNLQSHNIEDTELRQEIDQLKGELETKENKISALEGSKEMLEEEIELYHSMMDIVINNLSQEELDQISKIAWNYDLLVNDKSIPSDGYLEVNESDFEIIFREKIPPEPLYSQEHTDLFEEGRLTDYEIILLDEEKLHKKTAGAGTVVDAPVIYIFEDLNNGDIVELEITENLKERLELDTQKIKIEVKK</sequence>
<protein>
    <submittedName>
        <fullName evidence="2">Uncharacterized protein</fullName>
    </submittedName>
</protein>
<dbReference type="Proteomes" id="UP000214588">
    <property type="component" value="Unassembled WGS sequence"/>
</dbReference>
<organism evidence="2 3">
    <name type="scientific">Natranaerobius trueperi</name>
    <dbReference type="NCBI Taxonomy" id="759412"/>
    <lineage>
        <taxon>Bacteria</taxon>
        <taxon>Bacillati</taxon>
        <taxon>Bacillota</taxon>
        <taxon>Clostridia</taxon>
        <taxon>Natranaerobiales</taxon>
        <taxon>Natranaerobiaceae</taxon>
        <taxon>Natranaerobius</taxon>
    </lineage>
</organism>
<gene>
    <name evidence="2" type="ORF">CDO51_12575</name>
</gene>
<dbReference type="AlphaFoldDB" id="A0A226BX58"/>
<dbReference type="EMBL" id="NIQC01000047">
    <property type="protein sequence ID" value="OWZ82720.1"/>
    <property type="molecule type" value="Genomic_DNA"/>
</dbReference>
<comment type="caution">
    <text evidence="2">The sequence shown here is derived from an EMBL/GenBank/DDBJ whole genome shotgun (WGS) entry which is preliminary data.</text>
</comment>
<proteinExistence type="predicted"/>
<accession>A0A226BX58</accession>
<evidence type="ECO:0000313" key="2">
    <source>
        <dbReference type="EMBL" id="OWZ82720.1"/>
    </source>
</evidence>
<keyword evidence="1" id="KW-0175">Coiled coil</keyword>